<dbReference type="SUPFAM" id="SSF55729">
    <property type="entry name" value="Acyl-CoA N-acyltransferases (Nat)"/>
    <property type="match status" value="1"/>
</dbReference>
<accession>A0A934S4U0</accession>
<dbReference type="InterPro" id="IPR016181">
    <property type="entry name" value="Acyl_CoA_acyltransferase"/>
</dbReference>
<dbReference type="EMBL" id="JAENIJ010000009">
    <property type="protein sequence ID" value="MBK1882287.1"/>
    <property type="molecule type" value="Genomic_DNA"/>
</dbReference>
<name>A0A934S4U0_9BACT</name>
<evidence type="ECO:0000313" key="2">
    <source>
        <dbReference type="EMBL" id="MBK1882287.1"/>
    </source>
</evidence>
<protein>
    <submittedName>
        <fullName evidence="2">GNAT family N-acetyltransferase</fullName>
    </submittedName>
</protein>
<proteinExistence type="predicted"/>
<keyword evidence="3" id="KW-1185">Reference proteome</keyword>
<dbReference type="Pfam" id="PF00583">
    <property type="entry name" value="Acetyltransf_1"/>
    <property type="match status" value="1"/>
</dbReference>
<dbReference type="Proteomes" id="UP000603141">
    <property type="component" value="Unassembled WGS sequence"/>
</dbReference>
<comment type="caution">
    <text evidence="2">The sequence shown here is derived from an EMBL/GenBank/DDBJ whole genome shotgun (WGS) entry which is preliminary data.</text>
</comment>
<dbReference type="PANTHER" id="PTHR41368:SF1">
    <property type="entry name" value="PROTEIN YGHO"/>
    <property type="match status" value="1"/>
</dbReference>
<dbReference type="Gene3D" id="3.40.630.30">
    <property type="match status" value="1"/>
</dbReference>
<dbReference type="RefSeq" id="WP_200269280.1">
    <property type="nucleotide sequence ID" value="NZ_JAENIJ010000009.1"/>
</dbReference>
<sequence>MNHSDIRFYPSSDIPPLPLLEGLPSPDELAPMSEMPDGRIFLLNAQGQAVAHTALWWNHTPCLEGNEVGAIGGFAALGEIEAVALLEAAVKELQAQGVQKVVGPMNGNTWRRYRYIAESTGRGPFLLEPRNPASYPEWWRAAGFHEIAAYSSSTILLDGQPTVADALKKRLLKSGLTIRPIDLNRYEEELRAIYTICLKSFASNFLYTPLSEEGFLGAYRKLKDRIDAELVKIVERDGVACGFVFAIADLEAAARGEKPALIIKTLAVDPEARCPGLGSVLVDEVQMLGYQKGFSTALHVLQFDDNNVRRITTRHHGETFRRYSLFAR</sequence>
<gene>
    <name evidence="2" type="ORF">JIN85_07670</name>
</gene>
<dbReference type="AlphaFoldDB" id="A0A934S4U0"/>
<dbReference type="InterPro" id="IPR039968">
    <property type="entry name" value="BcerS-like"/>
</dbReference>
<reference evidence="2" key="1">
    <citation type="submission" date="2021-01" db="EMBL/GenBank/DDBJ databases">
        <title>Modified the classification status of verrucomicrobia.</title>
        <authorList>
            <person name="Feng X."/>
        </authorList>
    </citation>
    <scope>NUCLEOTIDE SEQUENCE</scope>
    <source>
        <strain evidence="2">KCTC 22041</strain>
    </source>
</reference>
<dbReference type="PROSITE" id="PS51186">
    <property type="entry name" value="GNAT"/>
    <property type="match status" value="1"/>
</dbReference>
<evidence type="ECO:0000313" key="3">
    <source>
        <dbReference type="Proteomes" id="UP000603141"/>
    </source>
</evidence>
<dbReference type="GO" id="GO:0016747">
    <property type="term" value="F:acyltransferase activity, transferring groups other than amino-acyl groups"/>
    <property type="evidence" value="ECO:0007669"/>
    <property type="project" value="InterPro"/>
</dbReference>
<organism evidence="2 3">
    <name type="scientific">Luteolibacter pohnpeiensis</name>
    <dbReference type="NCBI Taxonomy" id="454153"/>
    <lineage>
        <taxon>Bacteria</taxon>
        <taxon>Pseudomonadati</taxon>
        <taxon>Verrucomicrobiota</taxon>
        <taxon>Verrucomicrobiia</taxon>
        <taxon>Verrucomicrobiales</taxon>
        <taxon>Verrucomicrobiaceae</taxon>
        <taxon>Luteolibacter</taxon>
    </lineage>
</organism>
<evidence type="ECO:0000259" key="1">
    <source>
        <dbReference type="PROSITE" id="PS51186"/>
    </source>
</evidence>
<dbReference type="InterPro" id="IPR000182">
    <property type="entry name" value="GNAT_dom"/>
</dbReference>
<dbReference type="PANTHER" id="PTHR41368">
    <property type="entry name" value="PROTEIN YGHO"/>
    <property type="match status" value="1"/>
</dbReference>
<feature type="domain" description="N-acetyltransferase" evidence="1">
    <location>
        <begin position="176"/>
        <end position="328"/>
    </location>
</feature>